<sequence>MSPGAHLLNVVVIGMYRSWDLRQPDDWTRDFLQDSRIRIINGLSLIDDF</sequence>
<accession>A0ABS4IRS3</accession>
<keyword evidence="2" id="KW-1185">Reference proteome</keyword>
<gene>
    <name evidence="1" type="ORF">J2Z66_001189</name>
</gene>
<proteinExistence type="predicted"/>
<dbReference type="Proteomes" id="UP001519287">
    <property type="component" value="Unassembled WGS sequence"/>
</dbReference>
<evidence type="ECO:0000313" key="1">
    <source>
        <dbReference type="EMBL" id="MBP1989591.1"/>
    </source>
</evidence>
<protein>
    <submittedName>
        <fullName evidence="1">Uncharacterized protein</fullName>
    </submittedName>
</protein>
<name>A0ABS4IRS3_9BACL</name>
<dbReference type="EMBL" id="JAGGLB010000003">
    <property type="protein sequence ID" value="MBP1989591.1"/>
    <property type="molecule type" value="Genomic_DNA"/>
</dbReference>
<dbReference type="RefSeq" id="WP_209970426.1">
    <property type="nucleotide sequence ID" value="NZ_JAGGLB010000003.1"/>
</dbReference>
<reference evidence="1 2" key="1">
    <citation type="submission" date="2021-03" db="EMBL/GenBank/DDBJ databases">
        <title>Genomic Encyclopedia of Type Strains, Phase IV (KMG-IV): sequencing the most valuable type-strain genomes for metagenomic binning, comparative biology and taxonomic classification.</title>
        <authorList>
            <person name="Goeker M."/>
        </authorList>
    </citation>
    <scope>NUCLEOTIDE SEQUENCE [LARGE SCALE GENOMIC DNA]</scope>
    <source>
        <strain evidence="1 2">DSM 26048</strain>
    </source>
</reference>
<comment type="caution">
    <text evidence="1">The sequence shown here is derived from an EMBL/GenBank/DDBJ whole genome shotgun (WGS) entry which is preliminary data.</text>
</comment>
<organism evidence="1 2">
    <name type="scientific">Paenibacillus eucommiae</name>
    <dbReference type="NCBI Taxonomy" id="1355755"/>
    <lineage>
        <taxon>Bacteria</taxon>
        <taxon>Bacillati</taxon>
        <taxon>Bacillota</taxon>
        <taxon>Bacilli</taxon>
        <taxon>Bacillales</taxon>
        <taxon>Paenibacillaceae</taxon>
        <taxon>Paenibacillus</taxon>
    </lineage>
</organism>
<evidence type="ECO:0000313" key="2">
    <source>
        <dbReference type="Proteomes" id="UP001519287"/>
    </source>
</evidence>